<dbReference type="VEuPathDB" id="TrichDB:TRFO_18131"/>
<keyword evidence="4 8" id="KW-0689">Ribosomal protein</keyword>
<evidence type="ECO:0000313" key="7">
    <source>
        <dbReference type="EMBL" id="OHT00977.1"/>
    </source>
</evidence>
<evidence type="ECO:0000256" key="5">
    <source>
        <dbReference type="ARBA" id="ARBA00023274"/>
    </source>
</evidence>
<reference evidence="10" key="1">
    <citation type="submission" date="2016-10" db="EMBL/GenBank/DDBJ databases">
        <authorList>
            <person name="Benchimol M."/>
            <person name="Almeida L.G."/>
            <person name="Vasconcelos A.T."/>
            <person name="Perreira-Neves A."/>
            <person name="Rosa I.A."/>
            <person name="Tasca T."/>
            <person name="Bogo M.R."/>
            <person name="de Souza W."/>
        </authorList>
    </citation>
    <scope>NUCLEOTIDE SEQUENCE [LARGE SCALE GENOMIC DNA]</scope>
    <source>
        <strain evidence="10">K</strain>
    </source>
</reference>
<dbReference type="InterPro" id="IPR000592">
    <property type="entry name" value="Ribosomal_eS27"/>
</dbReference>
<comment type="similarity">
    <text evidence="2">Belongs to the eukaryotic ribosomal protein eS27 family.</text>
</comment>
<dbReference type="PANTHER" id="PTHR11594">
    <property type="entry name" value="40S RIBOSOMAL PROTEIN S27"/>
    <property type="match status" value="1"/>
</dbReference>
<keyword evidence="10" id="KW-1185">Reference proteome</keyword>
<keyword evidence="5" id="KW-0687">Ribonucleoprotein</keyword>
<dbReference type="GeneID" id="94833412"/>
<dbReference type="InterPro" id="IPR011332">
    <property type="entry name" value="Ribosomal_zn-bd"/>
</dbReference>
<dbReference type="AlphaFoldDB" id="A0A1J4KM53"/>
<accession>A0A1J4KM53</accession>
<sequence length="86" mass="9362">MTTLDCDILHPTVAQENQCCKKKTLVPNPRSEFLSLRCASCMQLTTAFSHSNIPISCAECNAPLAFPTGGRIRLVEGVESRPKVNA</sequence>
<evidence type="ECO:0000313" key="8">
    <source>
        <dbReference type="EMBL" id="OHT12218.1"/>
    </source>
</evidence>
<evidence type="ECO:0000256" key="1">
    <source>
        <dbReference type="ARBA" id="ARBA00001947"/>
    </source>
</evidence>
<comment type="caution">
    <text evidence="8">The sequence shown here is derived from an EMBL/GenBank/DDBJ whole genome shotgun (WGS) entry which is preliminary data.</text>
</comment>
<dbReference type="GO" id="GO:1990904">
    <property type="term" value="C:ribonucleoprotein complex"/>
    <property type="evidence" value="ECO:0007669"/>
    <property type="project" value="UniProtKB-KW"/>
</dbReference>
<dbReference type="VEuPathDB" id="TrichDB:TRFO_16002"/>
<evidence type="ECO:0000313" key="9">
    <source>
        <dbReference type="EMBL" id="OHT13780.1"/>
    </source>
</evidence>
<dbReference type="EMBL" id="MLAK01000928">
    <property type="protein sequence ID" value="OHT00977.1"/>
    <property type="molecule type" value="Genomic_DNA"/>
</dbReference>
<dbReference type="SUPFAM" id="SSF57829">
    <property type="entry name" value="Zn-binding ribosomal proteins"/>
    <property type="match status" value="1"/>
</dbReference>
<dbReference type="Gene3D" id="2.20.25.100">
    <property type="entry name" value="Zn-binding ribosomal proteins"/>
    <property type="match status" value="1"/>
</dbReference>
<dbReference type="RefSeq" id="XP_068366916.1">
    <property type="nucleotide sequence ID" value="XM_068498708.1"/>
</dbReference>
<evidence type="ECO:0000256" key="2">
    <source>
        <dbReference type="ARBA" id="ARBA00010919"/>
    </source>
</evidence>
<evidence type="ECO:0000313" key="6">
    <source>
        <dbReference type="EMBL" id="OHS93033.1"/>
    </source>
</evidence>
<keyword evidence="3" id="KW-0862">Zinc</keyword>
<dbReference type="InterPro" id="IPR023407">
    <property type="entry name" value="Ribosomal_eS27_Zn-bd_dom_sf"/>
</dbReference>
<organism evidence="8 10">
    <name type="scientific">Tritrichomonas foetus</name>
    <dbReference type="NCBI Taxonomy" id="1144522"/>
    <lineage>
        <taxon>Eukaryota</taxon>
        <taxon>Metamonada</taxon>
        <taxon>Parabasalia</taxon>
        <taxon>Tritrichomonadida</taxon>
        <taxon>Tritrichomonadidae</taxon>
        <taxon>Tritrichomonas</taxon>
    </lineage>
</organism>
<evidence type="ECO:0000256" key="3">
    <source>
        <dbReference type="ARBA" id="ARBA00022833"/>
    </source>
</evidence>
<dbReference type="EMBL" id="MLAK01000569">
    <property type="protein sequence ID" value="OHT12218.1"/>
    <property type="molecule type" value="Genomic_DNA"/>
</dbReference>
<protein>
    <submittedName>
        <fullName evidence="8">Ribosomal protein S27</fullName>
    </submittedName>
</protein>
<proteinExistence type="inferred from homology"/>
<name>A0A1J4KM53_9EUKA</name>
<dbReference type="GO" id="GO:0005840">
    <property type="term" value="C:ribosome"/>
    <property type="evidence" value="ECO:0007669"/>
    <property type="project" value="UniProtKB-KW"/>
</dbReference>
<dbReference type="GO" id="GO:0006412">
    <property type="term" value="P:translation"/>
    <property type="evidence" value="ECO:0007669"/>
    <property type="project" value="InterPro"/>
</dbReference>
<comment type="cofactor">
    <cofactor evidence="1">
        <name>Zn(2+)</name>
        <dbReference type="ChEBI" id="CHEBI:29105"/>
    </cofactor>
</comment>
<dbReference type="EMBL" id="MLAK01000476">
    <property type="protein sequence ID" value="OHT13780.1"/>
    <property type="molecule type" value="Genomic_DNA"/>
</dbReference>
<dbReference type="Pfam" id="PF01667">
    <property type="entry name" value="Ribosomal_S27e"/>
    <property type="match status" value="1"/>
</dbReference>
<evidence type="ECO:0000313" key="10">
    <source>
        <dbReference type="Proteomes" id="UP000179807"/>
    </source>
</evidence>
<dbReference type="OrthoDB" id="5567124at2759"/>
<dbReference type="VEuPathDB" id="TrichDB:TRFO_40632"/>
<dbReference type="Proteomes" id="UP000179807">
    <property type="component" value="Unassembled WGS sequence"/>
</dbReference>
<reference evidence="8" key="2">
    <citation type="submission" date="2016-10" db="EMBL/GenBank/DDBJ databases">
        <authorList>
            <person name="de Groot N.N."/>
        </authorList>
    </citation>
    <scope>NUCLEOTIDE SEQUENCE [LARGE SCALE GENOMIC DNA]</scope>
    <source>
        <strain evidence="8">K</strain>
    </source>
</reference>
<dbReference type="GO" id="GO:0003735">
    <property type="term" value="F:structural constituent of ribosome"/>
    <property type="evidence" value="ECO:0007669"/>
    <property type="project" value="InterPro"/>
</dbReference>
<dbReference type="VEuPathDB" id="TrichDB:TRFO_32139"/>
<gene>
    <name evidence="9" type="ORF">TRFO_16002</name>
    <name evidence="8" type="ORF">TRFO_18131</name>
    <name evidence="7" type="ORF">TRFO_32139</name>
    <name evidence="6" type="ORF">TRFO_40632</name>
</gene>
<evidence type="ECO:0000256" key="4">
    <source>
        <dbReference type="ARBA" id="ARBA00022980"/>
    </source>
</evidence>
<dbReference type="EMBL" id="MLAK01001439">
    <property type="protein sequence ID" value="OHS93033.1"/>
    <property type="molecule type" value="Genomic_DNA"/>
</dbReference>